<gene>
    <name evidence="2" type="ORF">RJ640_002835</name>
</gene>
<protein>
    <submittedName>
        <fullName evidence="2">Uncharacterized protein</fullName>
    </submittedName>
</protein>
<evidence type="ECO:0000313" key="3">
    <source>
        <dbReference type="Proteomes" id="UP001187471"/>
    </source>
</evidence>
<comment type="caution">
    <text evidence="2">The sequence shown here is derived from an EMBL/GenBank/DDBJ whole genome shotgun (WGS) entry which is preliminary data.</text>
</comment>
<organism evidence="2 3">
    <name type="scientific">Escallonia rubra</name>
    <dbReference type="NCBI Taxonomy" id="112253"/>
    <lineage>
        <taxon>Eukaryota</taxon>
        <taxon>Viridiplantae</taxon>
        <taxon>Streptophyta</taxon>
        <taxon>Embryophyta</taxon>
        <taxon>Tracheophyta</taxon>
        <taxon>Spermatophyta</taxon>
        <taxon>Magnoliopsida</taxon>
        <taxon>eudicotyledons</taxon>
        <taxon>Gunneridae</taxon>
        <taxon>Pentapetalae</taxon>
        <taxon>asterids</taxon>
        <taxon>campanulids</taxon>
        <taxon>Escalloniales</taxon>
        <taxon>Escalloniaceae</taxon>
        <taxon>Escallonia</taxon>
    </lineage>
</organism>
<evidence type="ECO:0000256" key="1">
    <source>
        <dbReference type="SAM" id="MobiDB-lite"/>
    </source>
</evidence>
<name>A0AA88U7F0_9ASTE</name>
<keyword evidence="3" id="KW-1185">Reference proteome</keyword>
<dbReference type="EMBL" id="JAVXUO010002342">
    <property type="protein sequence ID" value="KAK2974069.1"/>
    <property type="molecule type" value="Genomic_DNA"/>
</dbReference>
<proteinExistence type="predicted"/>
<feature type="region of interest" description="Disordered" evidence="1">
    <location>
        <begin position="1"/>
        <end position="26"/>
    </location>
</feature>
<evidence type="ECO:0000313" key="2">
    <source>
        <dbReference type="EMBL" id="KAK2974069.1"/>
    </source>
</evidence>
<dbReference type="AlphaFoldDB" id="A0AA88U7F0"/>
<feature type="compositionally biased region" description="Acidic residues" evidence="1">
    <location>
        <begin position="11"/>
        <end position="26"/>
    </location>
</feature>
<accession>A0AA88U7F0</accession>
<sequence>MGKRKPSTEVADMEDTPEAEEEMEDTPVVDMVDVAVMEGTLGAVMVDAVAKGAVGVMEVAEGVMEVVVATMADATTVVAGLQVRPCKQSLTTEADACLQTTPRRCNIYEYFLRSTNKRHEWTSFTMRECL</sequence>
<reference evidence="2" key="1">
    <citation type="submission" date="2022-12" db="EMBL/GenBank/DDBJ databases">
        <title>Draft genome assemblies for two species of Escallonia (Escalloniales).</title>
        <authorList>
            <person name="Chanderbali A."/>
            <person name="Dervinis C."/>
            <person name="Anghel I."/>
            <person name="Soltis D."/>
            <person name="Soltis P."/>
            <person name="Zapata F."/>
        </authorList>
    </citation>
    <scope>NUCLEOTIDE SEQUENCE</scope>
    <source>
        <strain evidence="2">UCBG92.1500</strain>
        <tissue evidence="2">Leaf</tissue>
    </source>
</reference>
<dbReference type="Proteomes" id="UP001187471">
    <property type="component" value="Unassembled WGS sequence"/>
</dbReference>